<feature type="transmembrane region" description="Helical" evidence="3">
    <location>
        <begin position="26"/>
        <end position="49"/>
    </location>
</feature>
<gene>
    <name evidence="5" type="ORF">DLAC_00207</name>
</gene>
<dbReference type="OMA" id="MANQKWI"/>
<dbReference type="STRING" id="361077.A0A152A939"/>
<reference evidence="5 6" key="1">
    <citation type="submission" date="2015-12" db="EMBL/GenBank/DDBJ databases">
        <title>Dictyostelia acquired genes for synthesis and detection of signals that induce cell-type specialization by lateral gene transfer from prokaryotes.</title>
        <authorList>
            <person name="Gloeckner G."/>
            <person name="Schaap P."/>
        </authorList>
    </citation>
    <scope>NUCLEOTIDE SEQUENCE [LARGE SCALE GENOMIC DNA]</scope>
    <source>
        <strain evidence="5 6">TK</strain>
    </source>
</reference>
<dbReference type="InterPro" id="IPR029058">
    <property type="entry name" value="AB_hydrolase_fold"/>
</dbReference>
<keyword evidence="3" id="KW-0472">Membrane</keyword>
<evidence type="ECO:0000259" key="4">
    <source>
        <dbReference type="Pfam" id="PF20434"/>
    </source>
</evidence>
<evidence type="ECO:0000313" key="6">
    <source>
        <dbReference type="Proteomes" id="UP000076078"/>
    </source>
</evidence>
<dbReference type="InterPro" id="IPR050300">
    <property type="entry name" value="GDXG_lipolytic_enzyme"/>
</dbReference>
<dbReference type="InParanoid" id="A0A152A939"/>
<dbReference type="PANTHER" id="PTHR48081">
    <property type="entry name" value="AB HYDROLASE SUPERFAMILY PROTEIN C4A8.06C"/>
    <property type="match status" value="1"/>
</dbReference>
<feature type="compositionally biased region" description="Basic and acidic residues" evidence="2">
    <location>
        <begin position="411"/>
        <end position="427"/>
    </location>
</feature>
<evidence type="ECO:0000256" key="2">
    <source>
        <dbReference type="SAM" id="MobiDB-lite"/>
    </source>
</evidence>
<comment type="caution">
    <text evidence="5">The sequence shown here is derived from an EMBL/GenBank/DDBJ whole genome shotgun (WGS) entry which is preliminary data.</text>
</comment>
<proteinExistence type="predicted"/>
<dbReference type="Gene3D" id="3.40.50.1820">
    <property type="entry name" value="alpha/beta hydrolase"/>
    <property type="match status" value="1"/>
</dbReference>
<organism evidence="5 6">
    <name type="scientific">Tieghemostelium lacteum</name>
    <name type="common">Slime mold</name>
    <name type="synonym">Dictyostelium lacteum</name>
    <dbReference type="NCBI Taxonomy" id="361077"/>
    <lineage>
        <taxon>Eukaryota</taxon>
        <taxon>Amoebozoa</taxon>
        <taxon>Evosea</taxon>
        <taxon>Eumycetozoa</taxon>
        <taxon>Dictyostelia</taxon>
        <taxon>Dictyosteliales</taxon>
        <taxon>Raperosteliaceae</taxon>
        <taxon>Tieghemostelium</taxon>
    </lineage>
</organism>
<feature type="region of interest" description="Disordered" evidence="2">
    <location>
        <begin position="405"/>
        <end position="441"/>
    </location>
</feature>
<evidence type="ECO:0000256" key="3">
    <source>
        <dbReference type="SAM" id="Phobius"/>
    </source>
</evidence>
<dbReference type="PANTHER" id="PTHR48081:SF33">
    <property type="entry name" value="KYNURENINE FORMAMIDASE"/>
    <property type="match status" value="1"/>
</dbReference>
<dbReference type="Pfam" id="PF20434">
    <property type="entry name" value="BD-FAE"/>
    <property type="match status" value="1"/>
</dbReference>
<feature type="transmembrane region" description="Helical" evidence="3">
    <location>
        <begin position="99"/>
        <end position="119"/>
    </location>
</feature>
<keyword evidence="6" id="KW-1185">Reference proteome</keyword>
<dbReference type="Proteomes" id="UP000076078">
    <property type="component" value="Unassembled WGS sequence"/>
</dbReference>
<keyword evidence="3" id="KW-1133">Transmembrane helix</keyword>
<protein>
    <recommendedName>
        <fullName evidence="4">BD-FAE-like domain-containing protein</fullName>
    </recommendedName>
</protein>
<feature type="domain" description="BD-FAE-like" evidence="4">
    <location>
        <begin position="288"/>
        <end position="529"/>
    </location>
</feature>
<feature type="compositionally biased region" description="Low complexity" evidence="2">
    <location>
        <begin position="429"/>
        <end position="438"/>
    </location>
</feature>
<dbReference type="AlphaFoldDB" id="A0A152A939"/>
<evidence type="ECO:0000313" key="5">
    <source>
        <dbReference type="EMBL" id="KYR02742.1"/>
    </source>
</evidence>
<keyword evidence="3" id="KW-0812">Transmembrane</keyword>
<sequence length="615" mass="70439">METQEIIEITTLIFNKLFHENSLLVLTFYFLLSIIYLFLVFIVVITAYVGANIGPFGTHPLVIRLAFIPGIIGSELSLHFVMFMSTLSGFLWKINLFNYFYYLNVFSLYIMVISSVFLLKNYLNGFTFAPVSKTVIDQFYLKTNATKSRNDKKKSNKILVRGKPTNNTAVLSSHKQSTRLDTTNNIVHSTRPTKNPIVKIANLCKTLKKQCVLFYRGVGKRIQNSIEIVKKHLKDSERAQTSSHLQEPSKLSIFYWFKLLIPIPSIHFPNVHRVVDIPYGNDDEYQRLDVFFHESCSSGRPILVYVHGGGWKQGGGKRSTCGLPLIYQMASKHWIVFSIGYRLAPDNKFPTHIHDTKKAIQWIRDNAAHYGGDIDSMFIAGGSAGGHLASLTCLTDHLSYDELFNTPSKPNESKDQDEKDDIYHDTENDTTPTTQTTPLEKKKTYPPFRGCVSYYAVYDFTNRHGCWTFDFPFYLGDVIMRSKIEDEPELFKNGSPLDHIKENTKIPFLVIHGDYDELVPIGESLQFIDKYRETVPNAKVTWLPVPGAHHAFDLLFSPRTIYAVYASYRYLNRLYKLHQHEKLKLKQLLMSHKNAAKTLELLQEDIISPISTPSV</sequence>
<evidence type="ECO:0000256" key="1">
    <source>
        <dbReference type="ARBA" id="ARBA00022801"/>
    </source>
</evidence>
<dbReference type="OrthoDB" id="19653at2759"/>
<dbReference type="SUPFAM" id="SSF53474">
    <property type="entry name" value="alpha/beta-Hydrolases"/>
    <property type="match status" value="1"/>
</dbReference>
<dbReference type="InterPro" id="IPR049492">
    <property type="entry name" value="BD-FAE-like_dom"/>
</dbReference>
<name>A0A152A939_TIELA</name>
<accession>A0A152A939</accession>
<keyword evidence="1" id="KW-0378">Hydrolase</keyword>
<dbReference type="EMBL" id="LODT01000001">
    <property type="protein sequence ID" value="KYR02742.1"/>
    <property type="molecule type" value="Genomic_DNA"/>
</dbReference>
<dbReference type="GO" id="GO:0016787">
    <property type="term" value="F:hydrolase activity"/>
    <property type="evidence" value="ECO:0007669"/>
    <property type="project" value="UniProtKB-KW"/>
</dbReference>
<feature type="transmembrane region" description="Helical" evidence="3">
    <location>
        <begin position="61"/>
        <end position="87"/>
    </location>
</feature>